<protein>
    <submittedName>
        <fullName evidence="1">Uncharacterized protein</fullName>
    </submittedName>
</protein>
<evidence type="ECO:0000313" key="1">
    <source>
        <dbReference type="EMBL" id="GJT76706.1"/>
    </source>
</evidence>
<reference evidence="1" key="2">
    <citation type="submission" date="2022-01" db="EMBL/GenBank/DDBJ databases">
        <authorList>
            <person name="Yamashiro T."/>
            <person name="Shiraishi A."/>
            <person name="Satake H."/>
            <person name="Nakayama K."/>
        </authorList>
    </citation>
    <scope>NUCLEOTIDE SEQUENCE</scope>
</reference>
<organism evidence="1 2">
    <name type="scientific">Tanacetum coccineum</name>
    <dbReference type="NCBI Taxonomy" id="301880"/>
    <lineage>
        <taxon>Eukaryota</taxon>
        <taxon>Viridiplantae</taxon>
        <taxon>Streptophyta</taxon>
        <taxon>Embryophyta</taxon>
        <taxon>Tracheophyta</taxon>
        <taxon>Spermatophyta</taxon>
        <taxon>Magnoliopsida</taxon>
        <taxon>eudicotyledons</taxon>
        <taxon>Gunneridae</taxon>
        <taxon>Pentapetalae</taxon>
        <taxon>asterids</taxon>
        <taxon>campanulids</taxon>
        <taxon>Asterales</taxon>
        <taxon>Asteraceae</taxon>
        <taxon>Asteroideae</taxon>
        <taxon>Anthemideae</taxon>
        <taxon>Anthemidinae</taxon>
        <taxon>Tanacetum</taxon>
    </lineage>
</organism>
<name>A0ABQ5GN98_9ASTR</name>
<reference evidence="1" key="1">
    <citation type="journal article" date="2022" name="Int. J. Mol. Sci.">
        <title>Draft Genome of Tanacetum Coccineum: Genomic Comparison of Closely Related Tanacetum-Family Plants.</title>
        <authorList>
            <person name="Yamashiro T."/>
            <person name="Shiraishi A."/>
            <person name="Nakayama K."/>
            <person name="Satake H."/>
        </authorList>
    </citation>
    <scope>NUCLEOTIDE SEQUENCE</scope>
</reference>
<gene>
    <name evidence="1" type="ORF">Tco_1043431</name>
</gene>
<dbReference type="Proteomes" id="UP001151760">
    <property type="component" value="Unassembled WGS sequence"/>
</dbReference>
<comment type="caution">
    <text evidence="1">The sequence shown here is derived from an EMBL/GenBank/DDBJ whole genome shotgun (WGS) entry which is preliminary data.</text>
</comment>
<sequence>MRKLREDTFSGNKNEDAHDHVDRVLNIGPIPRMTPTQALTAIQIMADHSQKWHDGTSNRNISSSSDIDGLTAVIRPHLDKECPLNEEVKQVDEVKYGKFGCPAPFNGSSGAKFHVGPLGYYTRIDNQTPSREKRLNLVETINKCMEGAAKRQE</sequence>
<accession>A0ABQ5GN98</accession>
<evidence type="ECO:0000313" key="2">
    <source>
        <dbReference type="Proteomes" id="UP001151760"/>
    </source>
</evidence>
<dbReference type="EMBL" id="BQNB010018647">
    <property type="protein sequence ID" value="GJT76706.1"/>
    <property type="molecule type" value="Genomic_DNA"/>
</dbReference>
<keyword evidence="2" id="KW-1185">Reference proteome</keyword>
<proteinExistence type="predicted"/>